<dbReference type="AlphaFoldDB" id="A0AAN9JNB1"/>
<evidence type="ECO:0000313" key="1">
    <source>
        <dbReference type="EMBL" id="KAK7302430.1"/>
    </source>
</evidence>
<keyword evidence="2" id="KW-1185">Reference proteome</keyword>
<proteinExistence type="predicted"/>
<protein>
    <submittedName>
        <fullName evidence="1">Uncharacterized protein</fullName>
    </submittedName>
</protein>
<comment type="caution">
    <text evidence="1">The sequence shown here is derived from an EMBL/GenBank/DDBJ whole genome shotgun (WGS) entry which is preliminary data.</text>
</comment>
<name>A0AAN9JNB1_CLITE</name>
<organism evidence="1 2">
    <name type="scientific">Clitoria ternatea</name>
    <name type="common">Butterfly pea</name>
    <dbReference type="NCBI Taxonomy" id="43366"/>
    <lineage>
        <taxon>Eukaryota</taxon>
        <taxon>Viridiplantae</taxon>
        <taxon>Streptophyta</taxon>
        <taxon>Embryophyta</taxon>
        <taxon>Tracheophyta</taxon>
        <taxon>Spermatophyta</taxon>
        <taxon>Magnoliopsida</taxon>
        <taxon>eudicotyledons</taxon>
        <taxon>Gunneridae</taxon>
        <taxon>Pentapetalae</taxon>
        <taxon>rosids</taxon>
        <taxon>fabids</taxon>
        <taxon>Fabales</taxon>
        <taxon>Fabaceae</taxon>
        <taxon>Papilionoideae</taxon>
        <taxon>50 kb inversion clade</taxon>
        <taxon>NPAAA clade</taxon>
        <taxon>indigoferoid/millettioid clade</taxon>
        <taxon>Phaseoleae</taxon>
        <taxon>Clitoria</taxon>
    </lineage>
</organism>
<dbReference type="Proteomes" id="UP001359559">
    <property type="component" value="Unassembled WGS sequence"/>
</dbReference>
<accession>A0AAN9JNB1</accession>
<evidence type="ECO:0000313" key="2">
    <source>
        <dbReference type="Proteomes" id="UP001359559"/>
    </source>
</evidence>
<reference evidence="1 2" key="1">
    <citation type="submission" date="2024-01" db="EMBL/GenBank/DDBJ databases">
        <title>The genomes of 5 underutilized Papilionoideae crops provide insights into root nodulation and disease resistance.</title>
        <authorList>
            <person name="Yuan L."/>
        </authorList>
    </citation>
    <scope>NUCLEOTIDE SEQUENCE [LARGE SCALE GENOMIC DNA]</scope>
    <source>
        <strain evidence="1">LY-2023</strain>
        <tissue evidence="1">Leaf</tissue>
    </source>
</reference>
<dbReference type="EMBL" id="JAYKXN010000003">
    <property type="protein sequence ID" value="KAK7302430.1"/>
    <property type="molecule type" value="Genomic_DNA"/>
</dbReference>
<gene>
    <name evidence="1" type="ORF">RJT34_13320</name>
</gene>
<sequence>MEDAPPNPWMKSDVSLFLFFFELDGVPSLHNTLFGPCVFRNDLYHFWLNPDIGILHKISYLNYWFSIFPCFFLREIALYFSSFLA</sequence>